<protein>
    <submittedName>
        <fullName evidence="1">Uncharacterized protein</fullName>
    </submittedName>
</protein>
<evidence type="ECO:0000313" key="2">
    <source>
        <dbReference type="Proteomes" id="UP000660339"/>
    </source>
</evidence>
<keyword evidence="2" id="KW-1185">Reference proteome</keyword>
<dbReference type="AlphaFoldDB" id="A0A8J3LNR7"/>
<proteinExistence type="predicted"/>
<organism evidence="1 2">
    <name type="scientific">Catellatospora methionotrophica</name>
    <dbReference type="NCBI Taxonomy" id="121620"/>
    <lineage>
        <taxon>Bacteria</taxon>
        <taxon>Bacillati</taxon>
        <taxon>Actinomycetota</taxon>
        <taxon>Actinomycetes</taxon>
        <taxon>Micromonosporales</taxon>
        <taxon>Micromonosporaceae</taxon>
        <taxon>Catellatospora</taxon>
    </lineage>
</organism>
<sequence length="127" mass="14376">MTERQTTPAVDRKNSRHESDVLLRQLDGHLARLQAGQSPTTQHSGHELALAERIAAHLRQLIRDTVRASAVDRARVRAAVHYFVVRNRDARHPHTHARPAHVDVWVVNDIIRDLGRHDLLIPEPAVA</sequence>
<gene>
    <name evidence="1" type="ORF">Cme02nite_62970</name>
</gene>
<evidence type="ECO:0000313" key="1">
    <source>
        <dbReference type="EMBL" id="GIG17965.1"/>
    </source>
</evidence>
<dbReference type="EMBL" id="BONJ01000036">
    <property type="protein sequence ID" value="GIG17965.1"/>
    <property type="molecule type" value="Genomic_DNA"/>
</dbReference>
<dbReference type="RefSeq" id="WP_166386954.1">
    <property type="nucleotide sequence ID" value="NZ_BAAATT010000009.1"/>
</dbReference>
<accession>A0A8J3LNR7</accession>
<comment type="caution">
    <text evidence="1">The sequence shown here is derived from an EMBL/GenBank/DDBJ whole genome shotgun (WGS) entry which is preliminary data.</text>
</comment>
<dbReference type="Proteomes" id="UP000660339">
    <property type="component" value="Unassembled WGS sequence"/>
</dbReference>
<reference evidence="1" key="1">
    <citation type="submission" date="2021-01" db="EMBL/GenBank/DDBJ databases">
        <title>Whole genome shotgun sequence of Catellatospora methionotrophica NBRC 14553.</title>
        <authorList>
            <person name="Komaki H."/>
            <person name="Tamura T."/>
        </authorList>
    </citation>
    <scope>NUCLEOTIDE SEQUENCE</scope>
    <source>
        <strain evidence="1">NBRC 14553</strain>
    </source>
</reference>
<name>A0A8J3LNR7_9ACTN</name>